<feature type="domain" description="VLIG-type G" evidence="3">
    <location>
        <begin position="867"/>
        <end position="1109"/>
    </location>
</feature>
<evidence type="ECO:0000259" key="3">
    <source>
        <dbReference type="PROSITE" id="PS51717"/>
    </source>
</evidence>
<dbReference type="InterPro" id="IPR057365">
    <property type="entry name" value="URGCP"/>
</dbReference>
<accession>A0A8C9TX42</accession>
<dbReference type="InterPro" id="IPR013783">
    <property type="entry name" value="Ig-like_fold"/>
</dbReference>
<dbReference type="Pfam" id="PF25974">
    <property type="entry name" value="URGCP_9th"/>
    <property type="match status" value="1"/>
</dbReference>
<dbReference type="PANTHER" id="PTHR14819">
    <property type="entry name" value="GTP-BINDING"/>
    <property type="match status" value="1"/>
</dbReference>
<reference evidence="4" key="3">
    <citation type="submission" date="2025-09" db="UniProtKB">
        <authorList>
            <consortium name="Ensembl"/>
        </authorList>
    </citation>
    <scope>IDENTIFICATION</scope>
</reference>
<evidence type="ECO:0000259" key="2">
    <source>
        <dbReference type="PROSITE" id="PS50853"/>
    </source>
</evidence>
<feature type="domain" description="Fibronectin type-III" evidence="2">
    <location>
        <begin position="88"/>
        <end position="180"/>
    </location>
</feature>
<evidence type="ECO:0000313" key="5">
    <source>
        <dbReference type="Proteomes" id="UP000694397"/>
    </source>
</evidence>
<evidence type="ECO:0000313" key="4">
    <source>
        <dbReference type="Ensembl" id="ENSSFOP00015058096.1"/>
    </source>
</evidence>
<dbReference type="Gene3D" id="2.60.40.10">
    <property type="entry name" value="Immunoglobulins"/>
    <property type="match status" value="3"/>
</dbReference>
<comment type="similarity">
    <text evidence="1">Belongs to the TRAFAC class dynamin-like GTPase superfamily. Very large inducible GTPase (VLIG) family.</text>
</comment>
<dbReference type="SUPFAM" id="SSF49265">
    <property type="entry name" value="Fibronectin type III"/>
    <property type="match status" value="2"/>
</dbReference>
<dbReference type="Proteomes" id="UP000694397">
    <property type="component" value="Chromosome 5"/>
</dbReference>
<dbReference type="InterPro" id="IPR030383">
    <property type="entry name" value="G_VLIG_dom"/>
</dbReference>
<dbReference type="CDD" id="cd00063">
    <property type="entry name" value="FN3"/>
    <property type="match status" value="3"/>
</dbReference>
<organism evidence="4 5">
    <name type="scientific">Scleropages formosus</name>
    <name type="common">Asian bonytongue</name>
    <name type="synonym">Osteoglossum formosum</name>
    <dbReference type="NCBI Taxonomy" id="113540"/>
    <lineage>
        <taxon>Eukaryota</taxon>
        <taxon>Metazoa</taxon>
        <taxon>Chordata</taxon>
        <taxon>Craniata</taxon>
        <taxon>Vertebrata</taxon>
        <taxon>Euteleostomi</taxon>
        <taxon>Actinopterygii</taxon>
        <taxon>Neopterygii</taxon>
        <taxon>Teleostei</taxon>
        <taxon>Osteoglossocephala</taxon>
        <taxon>Osteoglossomorpha</taxon>
        <taxon>Osteoglossiformes</taxon>
        <taxon>Osteoglossidae</taxon>
        <taxon>Scleropages</taxon>
    </lineage>
</organism>
<dbReference type="SUPFAM" id="SSF52540">
    <property type="entry name" value="P-loop containing nucleoside triphosphate hydrolases"/>
    <property type="match status" value="1"/>
</dbReference>
<proteinExistence type="inferred from homology"/>
<keyword evidence="5" id="KW-1185">Reference proteome</keyword>
<dbReference type="PANTHER" id="PTHR14819:SF9">
    <property type="entry name" value="UP-REGULATOR OF CELL PROLIFERATION-LIKE"/>
    <property type="match status" value="1"/>
</dbReference>
<feature type="domain" description="Fibronectin type-III" evidence="2">
    <location>
        <begin position="181"/>
        <end position="274"/>
    </location>
</feature>
<dbReference type="InterPro" id="IPR052986">
    <property type="entry name" value="VLIG_GTPase"/>
</dbReference>
<sequence>MNVCSLNVTSVTLRWETPLNMAGVPHKYNVTWDTTHEPSQSITTKETFAEVAGLTPGSDYLFSVCTVLECTEVKSALLHTTVRTNLPRPGKITVHRVTMDSVSLSWGPPEGLEGLCEMYMVTWSFMGKKNNIKVKNDRSVAVKQLSPGREYVFSVVTTRDGRSSKSRSNCVSVSVWTEPSPPLDLQAEEVRSRSVTLCWERPKDMDGVSYQYIITYNCNGEQPKSKTQESSITSAVFSDLKPAAEYVFTISTMIQAGNRSTGSSVRVCTKTCLDELLYDLGLQCNLKQKLTLSTILEISPVTMADGLNQSLKSLPWYFLRKLMMVNVTARSDMCTSKKDSDFQSTDSLLDHVFNVDDHRSGIHPLDVITAVFLCSDSFLQQEIVLKMSMCQFSVPLLLPNCDTRQCTLMLWAMRDIVKKFRPHSLKDQKGFVEESIVLLQLPLVSFVRLGERSLSKSHILNQVLSNPQQYHDTFVHHNMACGDTPKRISDGLVEISWSLPCGNRNIDIFPDPVAVANLRGDVGSLQTQFSFLCEASAAVFLFCDDLENFCEFLQPMNFKGQLFLVTNSQNTSFNLQNFKASISKLQIQTRNIIIKGPQMNDAEFVKKLHESVGNLVREPPFKISIEEMSKLAQELGIPVDEDAPQCQTSKKNAEEITARISDIPHFKEKELPLQGKVWKELTKLEKEQCRLRKAGGKSIEIYKSELSSQKQKLKEQQGSMDISDAMSSFMSAVSNSREERPYFLKWMRINLDTMSRKNLSHLREEYKKKCFNSPANKELISELDWQISSSSLGVEHFLREMGQLYESASSLPENQLAREQLKNLPLLCAELLQDGFPVELIDGDASNIPMKWVSAVLTELHHIMKCKCKIRVITVLGVQSTGKSTLLNTMFGVQFAVSSGRCTRGAFMLLIRVKEDFRKQLRCDYILVIDTEGLKSPELAQLDESYEHDNELATLVVGLSDITIINISMENSTEMKDILQIVVHAFLRMKEVGRKPCCQFVHQNVPDVSAHDKNLRERKLLLEQLNEMTEIAAKMEKRGHLKKFTDILEYNPEKNNWYIPGLWHGNPPMAPVNVGYSESVNEFKKSLIKSFTECQSPAHTFLEFLEWTQSLWKAVKYENFIFSFRNSLVADAYSKLCTEFNKWEWAFRKHMFSWLTGAETKISNFGTVASQPSVNAEDLLSTLKCEAIEQLTAQEKIILDNIDEYYRRQENHVYLVEKYKEDFMTSAKTLRMEAENLIKNKLETTSEIKKGMLRLDSIKKTYTDTMEQKVLMLIDRCRKIQSEMSEHQLGTEFGKMWDETVKELSFGGLDRRNVVQDIYNQLRINMARKGSNVQEILNNFSNLCECGKEPFKVQSGAQWFVKRIWNKFFGDEQKKRAQQMADQIINQSQEFVADKVQTKTDYHNTYIMDLLHLIDENLENHKNLETSVAFEASLKIHICGHAAREFQQMHHDFIQRNDPRCCLEQYKDQYCADFKDLFYERDQCHKKATEFANLCLKPAVGDYVKTSLGPDIVDKMSTGNNSFEFSTRSFFQFSILKQLLVDVNFKNYVKYILHYERFIKQWIFEQIVKHFSESTGTLQNLVESHQKEIIGKIKDAVSSAPTGGCEKSGGDICHFIQNICINLDKEVVIPKDALDKFMALNSANPEGFSKVLLKIIEEMGKTLSEEFEKKLDVREILTSLTFKPQDELFGRVFGCGKQCPFCKTPCEAGGKDHTEHFASIHRPEGIGRYRYDSSKKLVTHICSSSVASEMKFRCFETEGKYHPYKDYRDIFPNWLIQPDPSIESSDYWKYVFVKFNKEFAEEFKAKPADLPREWRSISKAQALKSLEETYMLKKQEDY</sequence>
<dbReference type="SMART" id="SM00060">
    <property type="entry name" value="FN3"/>
    <property type="match status" value="3"/>
</dbReference>
<dbReference type="InterPro" id="IPR027417">
    <property type="entry name" value="P-loop_NTPase"/>
</dbReference>
<feature type="domain" description="Fibronectin type-III" evidence="2">
    <location>
        <begin position="1"/>
        <end position="87"/>
    </location>
</feature>
<dbReference type="GO" id="GO:0005525">
    <property type="term" value="F:GTP binding"/>
    <property type="evidence" value="ECO:0007669"/>
    <property type="project" value="InterPro"/>
</dbReference>
<gene>
    <name evidence="4" type="primary">si:dkey-85k7.12</name>
</gene>
<evidence type="ECO:0000256" key="1">
    <source>
        <dbReference type="ARBA" id="ARBA00006828"/>
    </source>
</evidence>
<name>A0A8C9TX42_SCLFO</name>
<protein>
    <submittedName>
        <fullName evidence="4">Si:dkey-204a24.11</fullName>
    </submittedName>
</protein>
<dbReference type="Gene3D" id="3.40.50.300">
    <property type="entry name" value="P-loop containing nucleotide triphosphate hydrolases"/>
    <property type="match status" value="1"/>
</dbReference>
<dbReference type="InterPro" id="IPR036116">
    <property type="entry name" value="FN3_sf"/>
</dbReference>
<dbReference type="Pfam" id="PF00041">
    <property type="entry name" value="fn3"/>
    <property type="match status" value="3"/>
</dbReference>
<reference evidence="4" key="2">
    <citation type="submission" date="2025-08" db="UniProtKB">
        <authorList>
            <consortium name="Ensembl"/>
        </authorList>
    </citation>
    <scope>IDENTIFICATION</scope>
</reference>
<dbReference type="PROSITE" id="PS51717">
    <property type="entry name" value="G_VLIG"/>
    <property type="match status" value="1"/>
</dbReference>
<dbReference type="Pfam" id="PF25683">
    <property type="entry name" value="URGCP_GTPase"/>
    <property type="match status" value="1"/>
</dbReference>
<dbReference type="InterPro" id="IPR003961">
    <property type="entry name" value="FN3_dom"/>
</dbReference>
<dbReference type="OrthoDB" id="1597724at2759"/>
<dbReference type="InterPro" id="IPR058641">
    <property type="entry name" value="GVIN1_dom"/>
</dbReference>
<reference evidence="4 5" key="1">
    <citation type="submission" date="2019-04" db="EMBL/GenBank/DDBJ databases">
        <authorList>
            <consortium name="Wellcome Sanger Institute Data Sharing"/>
        </authorList>
    </citation>
    <scope>NUCLEOTIDE SEQUENCE [LARGE SCALE GENOMIC DNA]</scope>
</reference>
<dbReference type="Pfam" id="PF25496">
    <property type="entry name" value="URGCP"/>
    <property type="match status" value="1"/>
</dbReference>
<dbReference type="Ensembl" id="ENSSFOT00015063004.1">
    <property type="protein sequence ID" value="ENSSFOP00015058096.1"/>
    <property type="gene ID" value="ENSSFOG00015032297.1"/>
</dbReference>
<dbReference type="PROSITE" id="PS50853">
    <property type="entry name" value="FN3"/>
    <property type="match status" value="3"/>
</dbReference>
<dbReference type="GeneTree" id="ENSGT00940000154390"/>